<dbReference type="SUPFAM" id="SSF51735">
    <property type="entry name" value="NAD(P)-binding Rossmann-fold domains"/>
    <property type="match status" value="1"/>
</dbReference>
<reference evidence="3" key="1">
    <citation type="submission" date="2023-06" db="EMBL/GenBank/DDBJ databases">
        <title>Genomic of Parafulvivirga corallium.</title>
        <authorList>
            <person name="Wang G."/>
        </authorList>
    </citation>
    <scope>NUCLEOTIDE SEQUENCE</scope>
    <source>
        <strain evidence="3">BMA10</strain>
    </source>
</reference>
<dbReference type="PANTHER" id="PTHR43943:SF17">
    <property type="entry name" value="3-PHENYLPROPIONATE-DIHYDRODIOL_CINNAMIC ACID-DIHYDRODIOL DEHYDROGENASE"/>
    <property type="match status" value="1"/>
</dbReference>
<dbReference type="RefSeq" id="WP_346755144.1">
    <property type="nucleotide sequence ID" value="NZ_JAUJEA010000015.1"/>
</dbReference>
<evidence type="ECO:0000313" key="3">
    <source>
        <dbReference type="EMBL" id="MDN5205122.1"/>
    </source>
</evidence>
<evidence type="ECO:0000313" key="4">
    <source>
        <dbReference type="Proteomes" id="UP001172082"/>
    </source>
</evidence>
<dbReference type="Proteomes" id="UP001172082">
    <property type="component" value="Unassembled WGS sequence"/>
</dbReference>
<gene>
    <name evidence="3" type="ORF">QQ008_27290</name>
</gene>
<dbReference type="Gene3D" id="3.40.50.720">
    <property type="entry name" value="NAD(P)-binding Rossmann-like Domain"/>
    <property type="match status" value="1"/>
</dbReference>
<keyword evidence="4" id="KW-1185">Reference proteome</keyword>
<dbReference type="Pfam" id="PF13561">
    <property type="entry name" value="adh_short_C2"/>
    <property type="match status" value="1"/>
</dbReference>
<comment type="caution">
    <text evidence="3">The sequence shown here is derived from an EMBL/GenBank/DDBJ whole genome shotgun (WGS) entry which is preliminary data.</text>
</comment>
<dbReference type="PANTHER" id="PTHR43943">
    <property type="entry name" value="DEHYDROGENASE/REDUCTASE (SDR FAMILY) MEMBER 4"/>
    <property type="match status" value="1"/>
</dbReference>
<accession>A0ABT8KWF9</accession>
<dbReference type="InterPro" id="IPR036291">
    <property type="entry name" value="NAD(P)-bd_dom_sf"/>
</dbReference>
<sequence length="234" mass="25502">MIFKDKVAIVTAAGQGMGAAIAKDLVEKGARVVLMSRSEEATSLAEKLGGTGLQGSTANIQDLRDLVELTAERYGRIDFLVNNTGHPPKGDLLDISDRDWQEGFELVLLNVIRMVRLATPHLAKQGGAIVNISTFSAFEPSALFPVSSTFRAALGSFMKLYADRYAEKNIRINNILPGFIDSYKISEEIKERIPLKRAGKVEEIAKTVSFLLSEDAGYITGQNIRVDGGITRSI</sequence>
<organism evidence="3 4">
    <name type="scientific">Splendidivirga corallicola</name>
    <dbReference type="NCBI Taxonomy" id="3051826"/>
    <lineage>
        <taxon>Bacteria</taxon>
        <taxon>Pseudomonadati</taxon>
        <taxon>Bacteroidota</taxon>
        <taxon>Cytophagia</taxon>
        <taxon>Cytophagales</taxon>
        <taxon>Splendidivirgaceae</taxon>
        <taxon>Splendidivirga</taxon>
    </lineage>
</organism>
<protein>
    <submittedName>
        <fullName evidence="3">SDR family oxidoreductase</fullName>
    </submittedName>
</protein>
<keyword evidence="2" id="KW-0560">Oxidoreductase</keyword>
<dbReference type="CDD" id="cd05344">
    <property type="entry name" value="BKR_like_SDR_like"/>
    <property type="match status" value="1"/>
</dbReference>
<evidence type="ECO:0000256" key="2">
    <source>
        <dbReference type="ARBA" id="ARBA00023002"/>
    </source>
</evidence>
<dbReference type="PRINTS" id="PR00081">
    <property type="entry name" value="GDHRDH"/>
</dbReference>
<dbReference type="InterPro" id="IPR002347">
    <property type="entry name" value="SDR_fam"/>
</dbReference>
<dbReference type="EMBL" id="JAUJEA010000015">
    <property type="protein sequence ID" value="MDN5205122.1"/>
    <property type="molecule type" value="Genomic_DNA"/>
</dbReference>
<comment type="similarity">
    <text evidence="1">Belongs to the short-chain dehydrogenases/reductases (SDR) family.</text>
</comment>
<evidence type="ECO:0000256" key="1">
    <source>
        <dbReference type="ARBA" id="ARBA00006484"/>
    </source>
</evidence>
<name>A0ABT8KWF9_9BACT</name>
<proteinExistence type="inferred from homology"/>